<dbReference type="InParanoid" id="A0A409Y6E0"/>
<keyword evidence="1" id="KW-0812">Transmembrane</keyword>
<evidence type="ECO:0000313" key="3">
    <source>
        <dbReference type="Proteomes" id="UP000284842"/>
    </source>
</evidence>
<gene>
    <name evidence="2" type="ORF">CVT24_003948</name>
</gene>
<evidence type="ECO:0000256" key="1">
    <source>
        <dbReference type="SAM" id="Phobius"/>
    </source>
</evidence>
<reference evidence="2 3" key="1">
    <citation type="journal article" date="2018" name="Evol. Lett.">
        <title>Horizontal gene cluster transfer increased hallucinogenic mushroom diversity.</title>
        <authorList>
            <person name="Reynolds H.T."/>
            <person name="Vijayakumar V."/>
            <person name="Gluck-Thaler E."/>
            <person name="Korotkin H.B."/>
            <person name="Matheny P.B."/>
            <person name="Slot J.C."/>
        </authorList>
    </citation>
    <scope>NUCLEOTIDE SEQUENCE [LARGE SCALE GENOMIC DNA]</scope>
    <source>
        <strain evidence="2 3">2629</strain>
    </source>
</reference>
<protein>
    <submittedName>
        <fullName evidence="2">Uncharacterized protein</fullName>
    </submittedName>
</protein>
<feature type="transmembrane region" description="Helical" evidence="1">
    <location>
        <begin position="88"/>
        <end position="106"/>
    </location>
</feature>
<feature type="non-terminal residue" evidence="2">
    <location>
        <position position="1"/>
    </location>
</feature>
<proteinExistence type="predicted"/>
<keyword evidence="1" id="KW-1133">Transmembrane helix</keyword>
<sequence length="201" mass="22657">NVISSRRVDWVVVRYEEVLKTKITTYYGLRQTCTLTLSEFPGPGDGKDKITYRKYDCRRFPSKVTDHCEQENKSFCASWTSATYLEELAIGLAAVSLAAILFGMSTHSRRRRIWKSVVVLMILQGQPTNRLRWLVLVSFVSRNPQTWVLTRPTYTGAAYVIQTVSWISTVFITAGVMGAGLSADAGHRWAAGNRAYRPLSP</sequence>
<organism evidence="2 3">
    <name type="scientific">Panaeolus cyanescens</name>
    <dbReference type="NCBI Taxonomy" id="181874"/>
    <lineage>
        <taxon>Eukaryota</taxon>
        <taxon>Fungi</taxon>
        <taxon>Dikarya</taxon>
        <taxon>Basidiomycota</taxon>
        <taxon>Agaricomycotina</taxon>
        <taxon>Agaricomycetes</taxon>
        <taxon>Agaricomycetidae</taxon>
        <taxon>Agaricales</taxon>
        <taxon>Agaricineae</taxon>
        <taxon>Galeropsidaceae</taxon>
        <taxon>Panaeolus</taxon>
    </lineage>
</organism>
<comment type="caution">
    <text evidence="2">The sequence shown here is derived from an EMBL/GenBank/DDBJ whole genome shotgun (WGS) entry which is preliminary data.</text>
</comment>
<dbReference type="EMBL" id="NHTK01001381">
    <property type="protein sequence ID" value="PPQ98615.1"/>
    <property type="molecule type" value="Genomic_DNA"/>
</dbReference>
<evidence type="ECO:0000313" key="2">
    <source>
        <dbReference type="EMBL" id="PPQ98615.1"/>
    </source>
</evidence>
<dbReference type="Proteomes" id="UP000284842">
    <property type="component" value="Unassembled WGS sequence"/>
</dbReference>
<keyword evidence="3" id="KW-1185">Reference proteome</keyword>
<dbReference type="AlphaFoldDB" id="A0A409Y6E0"/>
<name>A0A409Y6E0_9AGAR</name>
<accession>A0A409Y6E0</accession>
<dbReference type="OrthoDB" id="61370at2759"/>
<keyword evidence="1" id="KW-0472">Membrane</keyword>